<organism evidence="1 2">
    <name type="scientific">Larimichthys crocea</name>
    <name type="common">Large yellow croaker</name>
    <name type="synonym">Pseudosciaena crocea</name>
    <dbReference type="NCBI Taxonomy" id="215358"/>
    <lineage>
        <taxon>Eukaryota</taxon>
        <taxon>Metazoa</taxon>
        <taxon>Chordata</taxon>
        <taxon>Craniata</taxon>
        <taxon>Vertebrata</taxon>
        <taxon>Euteleostomi</taxon>
        <taxon>Actinopterygii</taxon>
        <taxon>Neopterygii</taxon>
        <taxon>Teleostei</taxon>
        <taxon>Neoteleostei</taxon>
        <taxon>Acanthomorphata</taxon>
        <taxon>Eupercaria</taxon>
        <taxon>Sciaenidae</taxon>
        <taxon>Larimichthys</taxon>
    </lineage>
</organism>
<proteinExistence type="predicted"/>
<dbReference type="EMBL" id="CM011680">
    <property type="protein sequence ID" value="TMS17098.1"/>
    <property type="molecule type" value="Genomic_DNA"/>
</dbReference>
<protein>
    <submittedName>
        <fullName evidence="1">Uncharacterized protein</fullName>
    </submittedName>
</protein>
<keyword evidence="2" id="KW-1185">Reference proteome</keyword>
<dbReference type="Proteomes" id="UP000793456">
    <property type="component" value="Chromosome VII"/>
</dbReference>
<sequence>MLVIVPVRWHSALTCSTQTWQPRCGGGTKAASLTLLKSQSLCRVLSYKTSRTALTCRWSQRTSRSTPSPDHLVAGWFILLELPRSPPALPLEHHSMVLCKDLEPYVSLIAELEKEKEEEDDKGAEQKEQCDKAENDSTETSEDCTSVGRCAAATYGFQQHSLLLPLQPPGRFPHQQGHCEPTDQPSGEGLPTWGGSDQGCSVSTRGSTDQH</sequence>
<reference evidence="1" key="1">
    <citation type="submission" date="2018-11" db="EMBL/GenBank/DDBJ databases">
        <title>The sequence and de novo assembly of Larimichthys crocea genome using PacBio and Hi-C technologies.</title>
        <authorList>
            <person name="Xu P."/>
            <person name="Chen B."/>
            <person name="Zhou Z."/>
            <person name="Ke Q."/>
            <person name="Wu Y."/>
            <person name="Bai H."/>
            <person name="Pu F."/>
        </authorList>
    </citation>
    <scope>NUCLEOTIDE SEQUENCE</scope>
    <source>
        <tissue evidence="1">Muscle</tissue>
    </source>
</reference>
<gene>
    <name evidence="1" type="ORF">E3U43_001167</name>
</gene>
<evidence type="ECO:0000313" key="1">
    <source>
        <dbReference type="EMBL" id="TMS17098.1"/>
    </source>
</evidence>
<accession>A0ACD3RCE3</accession>
<comment type="caution">
    <text evidence="1">The sequence shown here is derived from an EMBL/GenBank/DDBJ whole genome shotgun (WGS) entry which is preliminary data.</text>
</comment>
<evidence type="ECO:0000313" key="2">
    <source>
        <dbReference type="Proteomes" id="UP000793456"/>
    </source>
</evidence>
<name>A0ACD3RCE3_LARCR</name>